<dbReference type="EMBL" id="JBJDQH010000269">
    <property type="protein sequence ID" value="MFK4273661.1"/>
    <property type="molecule type" value="Genomic_DNA"/>
</dbReference>
<name>A0ABW8M6E8_9ACTN</name>
<comment type="caution">
    <text evidence="2">The sequence shown here is derived from an EMBL/GenBank/DDBJ whole genome shotgun (WGS) entry which is preliminary data.</text>
</comment>
<feature type="compositionally biased region" description="Low complexity" evidence="1">
    <location>
        <begin position="90"/>
        <end position="102"/>
    </location>
</feature>
<accession>A0ABW8M6E8</accession>
<evidence type="ECO:0000256" key="1">
    <source>
        <dbReference type="SAM" id="MobiDB-lite"/>
    </source>
</evidence>
<keyword evidence="2" id="KW-0347">Helicase</keyword>
<gene>
    <name evidence="2" type="ORF">ACI2L5_53835</name>
</gene>
<organism evidence="2 3">
    <name type="scientific">Streptomyces milbemycinicus</name>
    <dbReference type="NCBI Taxonomy" id="476552"/>
    <lineage>
        <taxon>Bacteria</taxon>
        <taxon>Bacillati</taxon>
        <taxon>Actinomycetota</taxon>
        <taxon>Actinomycetes</taxon>
        <taxon>Kitasatosporales</taxon>
        <taxon>Streptomycetaceae</taxon>
        <taxon>Streptomyces</taxon>
    </lineage>
</organism>
<dbReference type="Proteomes" id="UP001620295">
    <property type="component" value="Unassembled WGS sequence"/>
</dbReference>
<feature type="non-terminal residue" evidence="2">
    <location>
        <position position="489"/>
    </location>
</feature>
<keyword evidence="2" id="KW-0547">Nucleotide-binding</keyword>
<evidence type="ECO:0000313" key="3">
    <source>
        <dbReference type="Proteomes" id="UP001620295"/>
    </source>
</evidence>
<dbReference type="GO" id="GO:0004386">
    <property type="term" value="F:helicase activity"/>
    <property type="evidence" value="ECO:0007669"/>
    <property type="project" value="UniProtKB-KW"/>
</dbReference>
<feature type="region of interest" description="Disordered" evidence="1">
    <location>
        <begin position="79"/>
        <end position="114"/>
    </location>
</feature>
<keyword evidence="2" id="KW-0378">Hydrolase</keyword>
<keyword evidence="3" id="KW-1185">Reference proteome</keyword>
<sequence length="489" mass="53300">GRTARENPRLVLQALGRFVALLSAARDPESDERRPRPLLHIEAHLWVRPVTRVLRGVGRTPEFRWYEDDRTAARRAALSAVPPGDEDPDASSGSRPSSSAGRPQPLPGADTAPRPAQVHLPAVYCRNCGRSGWAALSPEADPQQLVMAQDRIWRAAVGRDKRRVRYFISATESECQQALDALTGARPADGRTDPLSVVVLDGGQGTYRLPTAGDDGDLVDAWFALALLDKKTADRAARDDRCPACHTDNSIRFLGTAKAALASATVTQLFTGGDIALVPEERKTLLFNDSTQDAAHRAGYVANASYKFSLRSLLAHNLDESGAPTALNDLIGHVLDSVDDPEALAAVVPPDLHDEPGVDRLLSGRGTGDARTWKLIGERLAFATVMEFGLRSRMGRTLELTRTAAAEVKVAEPDRITDLARDLHLSLPGQLLAGGGLPTPERYLAYVRGLLERMRTRGAVRHRWLDTWIKEAGSNRYLIWGRRPDGMPA</sequence>
<reference evidence="2 3" key="1">
    <citation type="submission" date="2024-11" db="EMBL/GenBank/DDBJ databases">
        <title>The Natural Products Discovery Center: Release of the First 8490 Sequenced Strains for Exploring Actinobacteria Biosynthetic Diversity.</title>
        <authorList>
            <person name="Kalkreuter E."/>
            <person name="Kautsar S.A."/>
            <person name="Yang D."/>
            <person name="Bader C.D."/>
            <person name="Teijaro C.N."/>
            <person name="Fluegel L."/>
            <person name="Davis C.M."/>
            <person name="Simpson J.R."/>
            <person name="Lauterbach L."/>
            <person name="Steele A.D."/>
            <person name="Gui C."/>
            <person name="Meng S."/>
            <person name="Li G."/>
            <person name="Viehrig K."/>
            <person name="Ye F."/>
            <person name="Su P."/>
            <person name="Kiefer A.F."/>
            <person name="Nichols A."/>
            <person name="Cepeda A.J."/>
            <person name="Yan W."/>
            <person name="Fan B."/>
            <person name="Jiang Y."/>
            <person name="Adhikari A."/>
            <person name="Zheng C.-J."/>
            <person name="Schuster L."/>
            <person name="Cowan T.M."/>
            <person name="Smanski M.J."/>
            <person name="Chevrette M.G."/>
            <person name="De Carvalho L.P.S."/>
            <person name="Shen B."/>
        </authorList>
    </citation>
    <scope>NUCLEOTIDE SEQUENCE [LARGE SCALE GENOMIC DNA]</scope>
    <source>
        <strain evidence="2 3">NPDC020863</strain>
    </source>
</reference>
<keyword evidence="2" id="KW-0067">ATP-binding</keyword>
<feature type="non-terminal residue" evidence="2">
    <location>
        <position position="1"/>
    </location>
</feature>
<proteinExistence type="predicted"/>
<evidence type="ECO:0000313" key="2">
    <source>
        <dbReference type="EMBL" id="MFK4273661.1"/>
    </source>
</evidence>
<protein>
    <submittedName>
        <fullName evidence="2">RNA helicase</fullName>
    </submittedName>
</protein>